<dbReference type="InterPro" id="IPR027417">
    <property type="entry name" value="P-loop_NTPase"/>
</dbReference>
<dbReference type="Proteomes" id="UP000334340">
    <property type="component" value="Unassembled WGS sequence"/>
</dbReference>
<proteinExistence type="predicted"/>
<name>A0A564ZG02_9BACT</name>
<evidence type="ECO:0000313" key="1">
    <source>
        <dbReference type="EMBL" id="VUZ84093.1"/>
    </source>
</evidence>
<protein>
    <submittedName>
        <fullName evidence="1">Uncharacterized protein</fullName>
    </submittedName>
</protein>
<keyword evidence="2" id="KW-1185">Reference proteome</keyword>
<organism evidence="1 2">
    <name type="scientific">Candidatus Methylomirabilis lanthanidiphila</name>
    <dbReference type="NCBI Taxonomy" id="2211376"/>
    <lineage>
        <taxon>Bacteria</taxon>
        <taxon>Candidatus Methylomirabilota</taxon>
        <taxon>Candidatus Methylomirabilia</taxon>
        <taxon>Candidatus Methylomirabilales</taxon>
        <taxon>Candidatus Methylomirabilaceae</taxon>
        <taxon>Candidatus Methylomirabilis</taxon>
    </lineage>
</organism>
<dbReference type="Gene3D" id="3.40.50.300">
    <property type="entry name" value="P-loop containing nucleotide triphosphate hydrolases"/>
    <property type="match status" value="1"/>
</dbReference>
<dbReference type="SUPFAM" id="SSF52540">
    <property type="entry name" value="P-loop containing nucleoside triphosphate hydrolases"/>
    <property type="match status" value="1"/>
</dbReference>
<reference evidence="1 2" key="1">
    <citation type="submission" date="2019-07" db="EMBL/GenBank/DDBJ databases">
        <authorList>
            <person name="Cremers G."/>
        </authorList>
    </citation>
    <scope>NUCLEOTIDE SEQUENCE [LARGE SCALE GENOMIC DNA]</scope>
</reference>
<dbReference type="EMBL" id="CABIKM010000006">
    <property type="protein sequence ID" value="VUZ84093.1"/>
    <property type="molecule type" value="Genomic_DNA"/>
</dbReference>
<evidence type="ECO:0000313" key="2">
    <source>
        <dbReference type="Proteomes" id="UP000334340"/>
    </source>
</evidence>
<accession>A0A564ZG02</accession>
<sequence length="1435" mass="160239">MTTFVYNPQRDASNAIKGFYYQVELTVVRWLQLQPDVVLYCECGEDIDHVKRLLDADDAAQPRILEQVKARNRITLRSPEALTALARFYEAVRNNPSLRILYRFSTTAHPGREQRTHFPHGLTGIEIWNRIKEGALTQSEAEKFIVIFKKLVKGSRCPQDLPGPVFAGLQAFIGSAGIHTLIDEFISRFEWAIGLPDPPQLRTEIQSLLLNQSRAHDHEEARCLADVLIVHVFHLLTQSGEKQLTVEGLEQLLLERSITELDRRILTRLVALAEQAEAYYHRLTSQAESISQGIAALQPVPEGLAQLIQQVSGIQAHLLPAQVPPPDETPVMHPGASRRTGLVRGLLGRLRDPTWLGITGATGMGKTYVASLLAEEHGLTRTAWISFRGKQTCERILQQHLDFQLLRLTSIQDYSELVTAYCVGALTFSELAGHAARRLGATGLLVLDEVPDLSRVPLLGDRLVKLTKALQQVGARLVTTAQWTLPQSIKEQLDVVVAEVQVPPMTPQDIDEILTNVAAPPALHQPGSLNLIHIATRGHPSLILAAILFLRRSAWYVDQDQLGQILTGDATGEVRAEARRKLLQLLPDDRLRELLYRLSLIGVGFDKALVSAVSEVQPAVPRPQELLPELIGPWIHQIAANRFEVSPLLSDAGQITLTDQLRRSIHNKIAFHHLRSGTIDLERAFQIVLHLLAAANWTALIDFLLRITLEIVDRSRAEAFEFLTLLFTQGQWPDNFPLPLRITFRAIQVRILTQLDRETESFIAELDTMIQEAGAGGLPMAFLAYMLIGPLNPHAPPGTAARKTLQASRIYPHLPTEFQGIPLEVPLESLVWGGVTRIQSQEAIRSVLGVLADMTEVERRAAFAYDMLRDAPELFVDRSWIVELRKPEEEQDWDGVISLLDEILGIAELPGGEPLQAPVARAKAIVFADYMDRPQDGLDVLEGALSAPDNNARFLLNYTAACILLDRSTPEAALRRYQMALAESPTAYSFLRLDALRRGAEAAGRVGDWQLVQDLSIRSLKLPAKDDQVFERLEMIGELAWAYWSLRNRRRAWGAMSGLVRGLYQSSDFENARFREVFRKAGHVLGWMASLSSTGAPPVHTSDGQPYTEPFPGFFSRSRPKMADIPLPPFFSLLFSQLGTFAAGCRLYELAGRKLDEAKRLAESEGLTALRHWTDLELAQLAARREDYSQALALGMSGIRIFPAISKVKELRVDPLTALTSLVDRWGDLPIEQRRDFERGLYWMTVGPAIARTLAKGNHADTYAAVISELETVFRQFEQHLVDSQHWLNMLRELRIAFSSLATRETIYGQIRTLPEGLAYLSPLLYLALSCAPNATLPECCGAQAVAFDYLLYCKPASELMTEDIAVFVLEYWVQIARSQAFAIRNPQAFRRKLKAILVPTYSQVAGLLLDAANSTGVRLAQDLRDRLREASLEA</sequence>
<gene>
    <name evidence="1" type="ORF">MELA_00458</name>
</gene>